<dbReference type="STRING" id="644282.Deba_0618"/>
<keyword evidence="3" id="KW-1185">Reference proteome</keyword>
<feature type="transmembrane region" description="Helical" evidence="1">
    <location>
        <begin position="213"/>
        <end position="236"/>
    </location>
</feature>
<keyword evidence="1" id="KW-0472">Membrane</keyword>
<dbReference type="GO" id="GO:0005886">
    <property type="term" value="C:plasma membrane"/>
    <property type="evidence" value="ECO:0007669"/>
    <property type="project" value="InterPro"/>
</dbReference>
<dbReference type="InterPro" id="IPR001640">
    <property type="entry name" value="Lgt"/>
</dbReference>
<accession>E1QEK4</accession>
<dbReference type="Pfam" id="PF01790">
    <property type="entry name" value="LGT"/>
    <property type="match status" value="1"/>
</dbReference>
<feature type="transmembrane region" description="Helical" evidence="1">
    <location>
        <begin position="83"/>
        <end position="102"/>
    </location>
</feature>
<name>E1QEK4_DESB2</name>
<dbReference type="HOGENOM" id="CLU_775499_0_0_7"/>
<gene>
    <name evidence="2" type="ordered locus">Deba_0618</name>
</gene>
<dbReference type="eggNOG" id="COG0682">
    <property type="taxonomic scope" value="Bacteria"/>
</dbReference>
<feature type="transmembrane region" description="Helical" evidence="1">
    <location>
        <begin position="309"/>
        <end position="329"/>
    </location>
</feature>
<sequence>MNELLFVLGLAALCGGLLFWACRHLPGERWQFLASVPLAKEPGGAWRGLNITYYGFFSATAYATAAALLVLMLRAAGVSDLGVAAFVLPLLSACAPASRLVARWVEHKPATFTVGGASFVGLIIAPWLCLLAAYCLPGGAGLNVTTALAALLTAYAVGEGLGRLACISFGCCYGKPLDQCPAWAQRIMAGRGFVFHGHTKKIAYESGWEDRPVFPIQAVTSIVLTGCGLICLYMFLLGLHQYVVWLAVTVSGLWRFFSETLRSDYRGEGRISAYQWMALATIPYGLAMPLIFGPGAAAPPSLAVGLAALWRPGMLLALQGLWLGAMLYMGRSRTTASTLCFHVVQSEL</sequence>
<dbReference type="GO" id="GO:0042158">
    <property type="term" value="P:lipoprotein biosynthetic process"/>
    <property type="evidence" value="ECO:0007669"/>
    <property type="project" value="InterPro"/>
</dbReference>
<feature type="transmembrane region" description="Helical" evidence="1">
    <location>
        <begin position="273"/>
        <end position="297"/>
    </location>
</feature>
<dbReference type="KEGG" id="dbr:Deba_0618"/>
<keyword evidence="1" id="KW-1133">Transmembrane helix</keyword>
<protein>
    <recommendedName>
        <fullName evidence="4">Prolipoprotein diacylglyceryl transferase</fullName>
    </recommendedName>
</protein>
<feature type="transmembrane region" description="Helical" evidence="1">
    <location>
        <begin position="51"/>
        <end position="71"/>
    </location>
</feature>
<keyword evidence="1" id="KW-0812">Transmembrane</keyword>
<evidence type="ECO:0008006" key="4">
    <source>
        <dbReference type="Google" id="ProtNLM"/>
    </source>
</evidence>
<dbReference type="AlphaFoldDB" id="E1QEK4"/>
<proteinExistence type="predicted"/>
<dbReference type="GO" id="GO:0008961">
    <property type="term" value="F:phosphatidylglycerol-prolipoprotein diacylglyceryl transferase activity"/>
    <property type="evidence" value="ECO:0007669"/>
    <property type="project" value="InterPro"/>
</dbReference>
<feature type="transmembrane region" description="Helical" evidence="1">
    <location>
        <begin position="242"/>
        <end position="261"/>
    </location>
</feature>
<dbReference type="EMBL" id="CP002085">
    <property type="protein sequence ID" value="ADK83990.1"/>
    <property type="molecule type" value="Genomic_DNA"/>
</dbReference>
<organism evidence="2 3">
    <name type="scientific">Desulfarculus baarsii (strain ATCC 33931 / DSM 2075 / LMG 7858 / VKM B-1802 / 2st14)</name>
    <dbReference type="NCBI Taxonomy" id="644282"/>
    <lineage>
        <taxon>Bacteria</taxon>
        <taxon>Pseudomonadati</taxon>
        <taxon>Thermodesulfobacteriota</taxon>
        <taxon>Desulfarculia</taxon>
        <taxon>Desulfarculales</taxon>
        <taxon>Desulfarculaceae</taxon>
        <taxon>Desulfarculus</taxon>
    </lineage>
</organism>
<feature type="transmembrane region" description="Helical" evidence="1">
    <location>
        <begin position="114"/>
        <end position="136"/>
    </location>
</feature>
<evidence type="ECO:0000256" key="1">
    <source>
        <dbReference type="SAM" id="Phobius"/>
    </source>
</evidence>
<dbReference type="RefSeq" id="WP_013257445.1">
    <property type="nucleotide sequence ID" value="NC_014365.1"/>
</dbReference>
<reference evidence="2 3" key="1">
    <citation type="journal article" date="2010" name="Stand. Genomic Sci.">
        <title>Complete genome sequence of Desulfarculus baarsii type strain (2st14).</title>
        <authorList>
            <person name="Sun H."/>
            <person name="Spring S."/>
            <person name="Lapidus A."/>
            <person name="Davenport K."/>
            <person name="Del Rio T.G."/>
            <person name="Tice H."/>
            <person name="Nolan M."/>
            <person name="Copeland A."/>
            <person name="Cheng J.F."/>
            <person name="Lucas S."/>
            <person name="Tapia R."/>
            <person name="Goodwin L."/>
            <person name="Pitluck S."/>
            <person name="Ivanova N."/>
            <person name="Pagani I."/>
            <person name="Mavromatis K."/>
            <person name="Ovchinnikova G."/>
            <person name="Pati A."/>
            <person name="Chen A."/>
            <person name="Palaniappan K."/>
            <person name="Hauser L."/>
            <person name="Chang Y.J."/>
            <person name="Jeffries C.D."/>
            <person name="Detter J.C."/>
            <person name="Han C."/>
            <person name="Rohde M."/>
            <person name="Brambilla E."/>
            <person name="Goker M."/>
            <person name="Woyke T."/>
            <person name="Bristow J."/>
            <person name="Eisen J.A."/>
            <person name="Markowitz V."/>
            <person name="Hugenholtz P."/>
            <person name="Kyrpides N.C."/>
            <person name="Klenk H.P."/>
            <person name="Land M."/>
        </authorList>
    </citation>
    <scope>NUCLEOTIDE SEQUENCE [LARGE SCALE GENOMIC DNA]</scope>
    <source>
        <strain evidence="3">ATCC 33931 / DSM 2075 / LMG 7858 / VKM B-1802 / 2st14</strain>
    </source>
</reference>
<dbReference type="OrthoDB" id="5386948at2"/>
<evidence type="ECO:0000313" key="3">
    <source>
        <dbReference type="Proteomes" id="UP000009047"/>
    </source>
</evidence>
<dbReference type="Proteomes" id="UP000009047">
    <property type="component" value="Chromosome"/>
</dbReference>
<evidence type="ECO:0000313" key="2">
    <source>
        <dbReference type="EMBL" id="ADK83990.1"/>
    </source>
</evidence>